<dbReference type="Proteomes" id="UP001139451">
    <property type="component" value="Unassembled WGS sequence"/>
</dbReference>
<keyword evidence="3" id="KW-1185">Reference proteome</keyword>
<organism evidence="2 3">
    <name type="scientific">Sphingomonas tagetis</name>
    <dbReference type="NCBI Taxonomy" id="2949092"/>
    <lineage>
        <taxon>Bacteria</taxon>
        <taxon>Pseudomonadati</taxon>
        <taxon>Pseudomonadota</taxon>
        <taxon>Alphaproteobacteria</taxon>
        <taxon>Sphingomonadales</taxon>
        <taxon>Sphingomonadaceae</taxon>
        <taxon>Sphingomonas</taxon>
    </lineage>
</organism>
<evidence type="ECO:0000313" key="3">
    <source>
        <dbReference type="Proteomes" id="UP001139451"/>
    </source>
</evidence>
<evidence type="ECO:0000259" key="1">
    <source>
        <dbReference type="Pfam" id="PF13482"/>
    </source>
</evidence>
<accession>A0A9X2KN67</accession>
<dbReference type="InterPro" id="IPR011604">
    <property type="entry name" value="PDDEXK-like_dom_sf"/>
</dbReference>
<sequence>MLTRLNDTKPVRWAITGSGLANLVTCERRFQNDLLGNPEARDPVNGFVEMLWREGSRHEDEVVGRIGHSLVDLREVPTEDRPDATLAAFAALAPVIIGGRLEIGDRVGMPDVLMLVDGKYHAGDIKSGSPYAPNGVDPRPAYAAQVGFYARMLEDGGWGNGERCFVIGGNGATVWFETRKPMRGGKTTIADEVARLTGLARDIREGLVQTVPAACAMCGLCIWNSACKSELVETDDVTLVAGIGRSLRTTLAGSATTVAELAALPIGPAAPAIVGIGESRLEKFVERARALGTPGTEAYAVRALNIAPRARELHLDLETDPTDGNLVYLHGVCERLRRGTETEERYVHFLAVDKSRERAAFADAMAFLSADPDALITTYSGFERSTYRMLQRRYPDVATVEEVDALFTPPRGLDLYFGAVLPSTVWPLHSLGLKPIARHLGFQWQDDDASGAASISWFVEYVRSRDPAMLKRILAYNRDDCTASMVVFDGLLKLPVRAPLPWPPSS</sequence>
<dbReference type="EMBL" id="JAMLDX010000016">
    <property type="protein sequence ID" value="MCP3732221.1"/>
    <property type="molecule type" value="Genomic_DNA"/>
</dbReference>
<proteinExistence type="predicted"/>
<dbReference type="SUPFAM" id="SSF53098">
    <property type="entry name" value="Ribonuclease H-like"/>
    <property type="match status" value="1"/>
</dbReference>
<reference evidence="2" key="1">
    <citation type="submission" date="2022-05" db="EMBL/GenBank/DDBJ databases">
        <title>Sphingomonas sp. strain MG17 Genome sequencing and assembly.</title>
        <authorList>
            <person name="Kim I."/>
        </authorList>
    </citation>
    <scope>NUCLEOTIDE SEQUENCE</scope>
    <source>
        <strain evidence="2">MG17</strain>
    </source>
</reference>
<dbReference type="Pfam" id="PF13482">
    <property type="entry name" value="RNase_H_2"/>
    <property type="match status" value="1"/>
</dbReference>
<evidence type="ECO:0000313" key="2">
    <source>
        <dbReference type="EMBL" id="MCP3732221.1"/>
    </source>
</evidence>
<protein>
    <submittedName>
        <fullName evidence="2">TM0106 family RecB-like putative nuclease</fullName>
    </submittedName>
</protein>
<name>A0A9X2KN67_9SPHN</name>
<dbReference type="RefSeq" id="WP_254295476.1">
    <property type="nucleotide sequence ID" value="NZ_JAMLDX010000016.1"/>
</dbReference>
<dbReference type="InterPro" id="IPR038720">
    <property type="entry name" value="YprB_RNase_H-like_dom"/>
</dbReference>
<dbReference type="AlphaFoldDB" id="A0A9X2KN67"/>
<dbReference type="NCBIfam" id="TIGR03491">
    <property type="entry name" value="TM0106 family RecB-like putative nuclease"/>
    <property type="match status" value="1"/>
</dbReference>
<dbReference type="Gene3D" id="3.90.320.10">
    <property type="match status" value="1"/>
</dbReference>
<gene>
    <name evidence="2" type="ORF">M9978_17510</name>
</gene>
<feature type="domain" description="YprB ribonuclease H-like" evidence="1">
    <location>
        <begin position="314"/>
        <end position="488"/>
    </location>
</feature>
<dbReference type="InterPro" id="IPR019993">
    <property type="entry name" value="RecB_nuclease_TM0106_put"/>
</dbReference>
<comment type="caution">
    <text evidence="2">The sequence shown here is derived from an EMBL/GenBank/DDBJ whole genome shotgun (WGS) entry which is preliminary data.</text>
</comment>
<dbReference type="InterPro" id="IPR012337">
    <property type="entry name" value="RNaseH-like_sf"/>
</dbReference>